<feature type="domain" description="ABC transmembrane type-1" evidence="9">
    <location>
        <begin position="95"/>
        <end position="293"/>
    </location>
</feature>
<evidence type="ECO:0000256" key="7">
    <source>
        <dbReference type="RuleBase" id="RU363032"/>
    </source>
</evidence>
<feature type="transmembrane region" description="Helical" evidence="7">
    <location>
        <begin position="132"/>
        <end position="154"/>
    </location>
</feature>
<dbReference type="CDD" id="cd06261">
    <property type="entry name" value="TM_PBP2"/>
    <property type="match status" value="1"/>
</dbReference>
<dbReference type="PANTHER" id="PTHR43744">
    <property type="entry name" value="ABC TRANSPORTER PERMEASE PROTEIN MG189-RELATED-RELATED"/>
    <property type="match status" value="1"/>
</dbReference>
<feature type="region of interest" description="Disordered" evidence="8">
    <location>
        <begin position="1"/>
        <end position="23"/>
    </location>
</feature>
<dbReference type="Gene3D" id="1.10.3720.10">
    <property type="entry name" value="MetI-like"/>
    <property type="match status" value="1"/>
</dbReference>
<evidence type="ECO:0000256" key="8">
    <source>
        <dbReference type="SAM" id="MobiDB-lite"/>
    </source>
</evidence>
<evidence type="ECO:0000256" key="3">
    <source>
        <dbReference type="ARBA" id="ARBA00022475"/>
    </source>
</evidence>
<protein>
    <submittedName>
        <fullName evidence="10">Carbohydrate ABC transporter membrane protein 2, CUT1 family</fullName>
    </submittedName>
</protein>
<dbReference type="Pfam" id="PF00528">
    <property type="entry name" value="BPD_transp_1"/>
    <property type="match status" value="1"/>
</dbReference>
<dbReference type="PANTHER" id="PTHR43744:SF12">
    <property type="entry name" value="ABC TRANSPORTER PERMEASE PROTEIN MG189-RELATED"/>
    <property type="match status" value="1"/>
</dbReference>
<dbReference type="Proteomes" id="UP000199220">
    <property type="component" value="Unassembled WGS sequence"/>
</dbReference>
<dbReference type="RefSeq" id="WP_089773764.1">
    <property type="nucleotide sequence ID" value="NZ_FNTX01000002.1"/>
</dbReference>
<dbReference type="InterPro" id="IPR035906">
    <property type="entry name" value="MetI-like_sf"/>
</dbReference>
<feature type="transmembrane region" description="Helical" evidence="7">
    <location>
        <begin position="30"/>
        <end position="53"/>
    </location>
</feature>
<dbReference type="InterPro" id="IPR000515">
    <property type="entry name" value="MetI-like"/>
</dbReference>
<evidence type="ECO:0000256" key="5">
    <source>
        <dbReference type="ARBA" id="ARBA00022989"/>
    </source>
</evidence>
<sequence length="308" mass="33745">MTTQTSARATTSHAGPRAARRTQPLRDRRSVLATGLMSVVLLYAIVPLFWLVVNSSKTRDALFGSFGLWFSGDFALWDNIVQTFTYNGGEFGRWVLNTLLYVAAGAFGATALAAVAGYGLARFRFPGRRGVVAVVLGAVAIPATALAVPTFLMFSAWGLTNTPWSVILPSLMTPFGLYLVWFFADDAVPAELLEAARIDGAREMRIFRSIALRLLMPGLVPVLLFNFVNTWNNYFLPLIMLSESDWFPLTVGLNNWSLLNTQAATGIGEPIDNIIITGSLITIIPTVLLFLFLQRFWQTGLTAGSVKQ</sequence>
<keyword evidence="4 7" id="KW-0812">Transmembrane</keyword>
<evidence type="ECO:0000313" key="10">
    <source>
        <dbReference type="EMBL" id="SEE77960.1"/>
    </source>
</evidence>
<dbReference type="PROSITE" id="PS50928">
    <property type="entry name" value="ABC_TM1"/>
    <property type="match status" value="1"/>
</dbReference>
<evidence type="ECO:0000256" key="2">
    <source>
        <dbReference type="ARBA" id="ARBA00022448"/>
    </source>
</evidence>
<comment type="similarity">
    <text evidence="7">Belongs to the binding-protein-dependent transport system permease family.</text>
</comment>
<organism evidence="10 11">
    <name type="scientific">Ruania alba</name>
    <dbReference type="NCBI Taxonomy" id="648782"/>
    <lineage>
        <taxon>Bacteria</taxon>
        <taxon>Bacillati</taxon>
        <taxon>Actinomycetota</taxon>
        <taxon>Actinomycetes</taxon>
        <taxon>Micrococcales</taxon>
        <taxon>Ruaniaceae</taxon>
        <taxon>Ruania</taxon>
    </lineage>
</organism>
<evidence type="ECO:0000256" key="4">
    <source>
        <dbReference type="ARBA" id="ARBA00022692"/>
    </source>
</evidence>
<keyword evidence="2 7" id="KW-0813">Transport</keyword>
<dbReference type="SUPFAM" id="SSF161098">
    <property type="entry name" value="MetI-like"/>
    <property type="match status" value="1"/>
</dbReference>
<keyword evidence="5 7" id="KW-1133">Transmembrane helix</keyword>
<comment type="subcellular location">
    <subcellularLocation>
        <location evidence="1 7">Cell membrane</location>
        <topology evidence="1 7">Multi-pass membrane protein</topology>
    </subcellularLocation>
</comment>
<dbReference type="OrthoDB" id="3524874at2"/>
<evidence type="ECO:0000256" key="6">
    <source>
        <dbReference type="ARBA" id="ARBA00023136"/>
    </source>
</evidence>
<keyword evidence="6 7" id="KW-0472">Membrane</keyword>
<dbReference type="STRING" id="648782.SAMN04488554_2874"/>
<evidence type="ECO:0000313" key="11">
    <source>
        <dbReference type="Proteomes" id="UP000199220"/>
    </source>
</evidence>
<dbReference type="GO" id="GO:0055085">
    <property type="term" value="P:transmembrane transport"/>
    <property type="evidence" value="ECO:0007669"/>
    <property type="project" value="InterPro"/>
</dbReference>
<evidence type="ECO:0000259" key="9">
    <source>
        <dbReference type="PROSITE" id="PS50928"/>
    </source>
</evidence>
<proteinExistence type="inferred from homology"/>
<dbReference type="AlphaFoldDB" id="A0A1H5LLT1"/>
<keyword evidence="3" id="KW-1003">Cell membrane</keyword>
<evidence type="ECO:0000256" key="1">
    <source>
        <dbReference type="ARBA" id="ARBA00004651"/>
    </source>
</evidence>
<keyword evidence="11" id="KW-1185">Reference proteome</keyword>
<feature type="transmembrane region" description="Helical" evidence="7">
    <location>
        <begin position="274"/>
        <end position="293"/>
    </location>
</feature>
<reference evidence="11" key="1">
    <citation type="submission" date="2016-10" db="EMBL/GenBank/DDBJ databases">
        <authorList>
            <person name="Varghese N."/>
            <person name="Submissions S."/>
        </authorList>
    </citation>
    <scope>NUCLEOTIDE SEQUENCE [LARGE SCALE GENOMIC DNA]</scope>
    <source>
        <strain evidence="11">DSM 21368</strain>
    </source>
</reference>
<accession>A0A1H5LLT1</accession>
<feature type="transmembrane region" description="Helical" evidence="7">
    <location>
        <begin position="210"/>
        <end position="228"/>
    </location>
</feature>
<feature type="compositionally biased region" description="Polar residues" evidence="8">
    <location>
        <begin position="1"/>
        <end position="13"/>
    </location>
</feature>
<dbReference type="EMBL" id="FNTX01000002">
    <property type="protein sequence ID" value="SEE77960.1"/>
    <property type="molecule type" value="Genomic_DNA"/>
</dbReference>
<feature type="transmembrane region" description="Helical" evidence="7">
    <location>
        <begin position="166"/>
        <end position="184"/>
    </location>
</feature>
<name>A0A1H5LLT1_9MICO</name>
<feature type="transmembrane region" description="Helical" evidence="7">
    <location>
        <begin position="99"/>
        <end position="120"/>
    </location>
</feature>
<dbReference type="GO" id="GO:0005886">
    <property type="term" value="C:plasma membrane"/>
    <property type="evidence" value="ECO:0007669"/>
    <property type="project" value="UniProtKB-SubCell"/>
</dbReference>
<gene>
    <name evidence="10" type="ORF">SAMN04488554_2874</name>
</gene>